<dbReference type="EMBL" id="CP031422">
    <property type="protein sequence ID" value="AZS39074.1"/>
    <property type="molecule type" value="Genomic_DNA"/>
</dbReference>
<sequence length="219" mass="24807">MSIAADEFQIAGRSYGIDEHGVLCQVDPQSFQYSEEYVSRYDNPEYRENEKKLSAIRLEFCKASLGRDIVSLYDLGYGNGAFLRHARGEVSLLYGYDAAELEVPGVTQSVDTTMNVDVLTMWDVLEHISDLSFLDGIGAEMIAVTVPYCHWRTEGIGWVESEYIHLKPDEHVRHFDPDSLAETMRSHGWRNIALCNSEDVVRTSRHLLANTFTSAYVRG</sequence>
<dbReference type="RefSeq" id="WP_046746927.1">
    <property type="nucleotide sequence ID" value="NZ_CP031422.1"/>
</dbReference>
<evidence type="ECO:0000313" key="1">
    <source>
        <dbReference type="EMBL" id="AZS39074.1"/>
    </source>
</evidence>
<evidence type="ECO:0008006" key="3">
    <source>
        <dbReference type="Google" id="ProtNLM"/>
    </source>
</evidence>
<evidence type="ECO:0000313" key="2">
    <source>
        <dbReference type="Proteomes" id="UP000274841"/>
    </source>
</evidence>
<dbReference type="Pfam" id="PF13489">
    <property type="entry name" value="Methyltransf_23"/>
    <property type="match status" value="1"/>
</dbReference>
<gene>
    <name evidence="1" type="ORF">CVS54_00374</name>
</gene>
<accession>A0A3Q9J1Q2</accession>
<dbReference type="SUPFAM" id="SSF53335">
    <property type="entry name" value="S-adenosyl-L-methionine-dependent methyltransferases"/>
    <property type="match status" value="1"/>
</dbReference>
<name>A0A3Q9J1Q2_9MICO</name>
<dbReference type="AlphaFoldDB" id="A0A3Q9J1Q2"/>
<reference evidence="1 2" key="1">
    <citation type="submission" date="2018-08" db="EMBL/GenBank/DDBJ databases">
        <title>Microbacterium oxydans strain HG3.</title>
        <authorList>
            <person name="ORTET P."/>
        </authorList>
    </citation>
    <scope>NUCLEOTIDE SEQUENCE [LARGE SCALE GENOMIC DNA]</scope>
    <source>
        <strain evidence="1 2">HG3</strain>
    </source>
</reference>
<proteinExistence type="predicted"/>
<dbReference type="Proteomes" id="UP000274841">
    <property type="component" value="Chromosome"/>
</dbReference>
<protein>
    <recommendedName>
        <fullName evidence="3">Class I SAM-dependent methyltransferase</fullName>
    </recommendedName>
</protein>
<dbReference type="Gene3D" id="3.40.50.150">
    <property type="entry name" value="Vaccinia Virus protein VP39"/>
    <property type="match status" value="1"/>
</dbReference>
<dbReference type="InterPro" id="IPR029063">
    <property type="entry name" value="SAM-dependent_MTases_sf"/>
</dbReference>
<organism evidence="1 2">
    <name type="scientific">Microbacterium oxydans</name>
    <dbReference type="NCBI Taxonomy" id="82380"/>
    <lineage>
        <taxon>Bacteria</taxon>
        <taxon>Bacillati</taxon>
        <taxon>Actinomycetota</taxon>
        <taxon>Actinomycetes</taxon>
        <taxon>Micrococcales</taxon>
        <taxon>Microbacteriaceae</taxon>
        <taxon>Microbacterium</taxon>
    </lineage>
</organism>
<dbReference type="KEGG" id="moy:CVS54_00374"/>